<sequence>MVMQVYSSVYSHAVEVRGIHHRAIHSFRASRQVKNFGIGQNTGETLLKFRQKSKENLKEFETRRVKRSFVPDIRQVSDTHRTWPEFQSGNWVGSCHITLIHLGFILLYKK</sequence>
<accession>A0A5H2XM31</accession>
<protein>
    <submittedName>
        <fullName evidence="1">Pyrimidine 2</fullName>
    </submittedName>
</protein>
<organism evidence="1">
    <name type="scientific">Prunus dulcis</name>
    <name type="common">Almond</name>
    <name type="synonym">Amygdalus dulcis</name>
    <dbReference type="NCBI Taxonomy" id="3755"/>
    <lineage>
        <taxon>Eukaryota</taxon>
        <taxon>Viridiplantae</taxon>
        <taxon>Streptophyta</taxon>
        <taxon>Embryophyta</taxon>
        <taxon>Tracheophyta</taxon>
        <taxon>Spermatophyta</taxon>
        <taxon>Magnoliopsida</taxon>
        <taxon>eudicotyledons</taxon>
        <taxon>Gunneridae</taxon>
        <taxon>Pentapetalae</taxon>
        <taxon>rosids</taxon>
        <taxon>fabids</taxon>
        <taxon>Rosales</taxon>
        <taxon>Rosaceae</taxon>
        <taxon>Amygdaloideae</taxon>
        <taxon>Amygdaleae</taxon>
        <taxon>Prunus</taxon>
    </lineage>
</organism>
<reference evidence="1" key="1">
    <citation type="journal article" date="2019" name="Science">
        <title>Mutation of a bHLH transcription factor allowed almond domestication.</title>
        <authorList>
            <person name="Sanchez-Perez R."/>
            <person name="Pavan S."/>
            <person name="Mazzeo R."/>
            <person name="Moldovan C."/>
            <person name="Aiese Cigliano R."/>
            <person name="Del Cueto J."/>
            <person name="Ricciardi F."/>
            <person name="Lotti C."/>
            <person name="Ricciardi L."/>
            <person name="Dicenta F."/>
            <person name="Lopez-Marques R.L."/>
            <person name="Lindberg Moller B."/>
        </authorList>
    </citation>
    <scope>NUCLEOTIDE SEQUENCE</scope>
</reference>
<name>A0A5H2XM31_PRUDU</name>
<dbReference type="AlphaFoldDB" id="A0A5H2XM31"/>
<gene>
    <name evidence="1" type="ORF">Prudu_94S000500</name>
</gene>
<proteinExistence type="predicted"/>
<evidence type="ECO:0000313" key="1">
    <source>
        <dbReference type="EMBL" id="BBN67495.1"/>
    </source>
</evidence>
<dbReference type="EMBL" id="AP020431">
    <property type="protein sequence ID" value="BBN67495.1"/>
    <property type="molecule type" value="Genomic_DNA"/>
</dbReference>